<comment type="caution">
    <text evidence="2">The sequence shown here is derived from an EMBL/GenBank/DDBJ whole genome shotgun (WGS) entry which is preliminary data.</text>
</comment>
<dbReference type="PANTHER" id="PTHR33990">
    <property type="entry name" value="PROTEIN YJDN-RELATED"/>
    <property type="match status" value="1"/>
</dbReference>
<organism evidence="2 3">
    <name type="scientific">Dietzia cercidiphylli</name>
    <dbReference type="NCBI Taxonomy" id="498199"/>
    <lineage>
        <taxon>Bacteria</taxon>
        <taxon>Bacillati</taxon>
        <taxon>Actinomycetota</taxon>
        <taxon>Actinomycetes</taxon>
        <taxon>Mycobacteriales</taxon>
        <taxon>Dietziaceae</taxon>
        <taxon>Dietzia</taxon>
    </lineage>
</organism>
<dbReference type="Pfam" id="PF00903">
    <property type="entry name" value="Glyoxalase"/>
    <property type="match status" value="1"/>
</dbReference>
<dbReference type="RefSeq" id="WP_179523723.1">
    <property type="nucleotide sequence ID" value="NZ_BAAAQG010000010.1"/>
</dbReference>
<dbReference type="InterPro" id="IPR029068">
    <property type="entry name" value="Glyas_Bleomycin-R_OHBP_Dase"/>
</dbReference>
<dbReference type="CDD" id="cd06588">
    <property type="entry name" value="PhnB_like"/>
    <property type="match status" value="1"/>
</dbReference>
<dbReference type="Proteomes" id="UP001500383">
    <property type="component" value="Unassembled WGS sequence"/>
</dbReference>
<accession>A0ABN2IUX1</accession>
<sequence>MAMQSSPYISFPGNASEAFPYYRDLFGGRLDLMTYDQMPPMEGIPFTPPSGSVAHATLEAPGITLTGGDAMGEDLPRLASDVYSFLLAFDTTDEARTFIATVADDGGELAMPFEVAPWGDHYGQVRDRFGIRWDVVVDGSAG</sequence>
<keyword evidence="3" id="KW-1185">Reference proteome</keyword>
<evidence type="ECO:0000313" key="3">
    <source>
        <dbReference type="Proteomes" id="UP001500383"/>
    </source>
</evidence>
<dbReference type="InterPro" id="IPR028973">
    <property type="entry name" value="PhnB-like"/>
</dbReference>
<feature type="domain" description="Glyoxalase/fosfomycin resistance/dioxygenase" evidence="1">
    <location>
        <begin position="13"/>
        <end position="134"/>
    </location>
</feature>
<reference evidence="2 3" key="1">
    <citation type="journal article" date="2019" name="Int. J. Syst. Evol. Microbiol.">
        <title>The Global Catalogue of Microorganisms (GCM) 10K type strain sequencing project: providing services to taxonomists for standard genome sequencing and annotation.</title>
        <authorList>
            <consortium name="The Broad Institute Genomics Platform"/>
            <consortium name="The Broad Institute Genome Sequencing Center for Infectious Disease"/>
            <person name="Wu L."/>
            <person name="Ma J."/>
        </authorList>
    </citation>
    <scope>NUCLEOTIDE SEQUENCE [LARGE SCALE GENOMIC DNA]</scope>
    <source>
        <strain evidence="2 3">JCM 16002</strain>
    </source>
</reference>
<evidence type="ECO:0000313" key="2">
    <source>
        <dbReference type="EMBL" id="GAA1711998.1"/>
    </source>
</evidence>
<proteinExistence type="predicted"/>
<dbReference type="EMBL" id="BAAAQG010000010">
    <property type="protein sequence ID" value="GAA1711998.1"/>
    <property type="molecule type" value="Genomic_DNA"/>
</dbReference>
<gene>
    <name evidence="2" type="ORF">GCM10009831_22090</name>
</gene>
<dbReference type="InterPro" id="IPR004360">
    <property type="entry name" value="Glyas_Fos-R_dOase_dom"/>
</dbReference>
<dbReference type="SUPFAM" id="SSF54593">
    <property type="entry name" value="Glyoxalase/Bleomycin resistance protein/Dihydroxybiphenyl dioxygenase"/>
    <property type="match status" value="1"/>
</dbReference>
<dbReference type="PANTHER" id="PTHR33990:SF1">
    <property type="entry name" value="PROTEIN YJDN"/>
    <property type="match status" value="1"/>
</dbReference>
<protein>
    <submittedName>
        <fullName evidence="2">VOC family protein</fullName>
    </submittedName>
</protein>
<name>A0ABN2IUX1_9ACTN</name>
<evidence type="ECO:0000259" key="1">
    <source>
        <dbReference type="Pfam" id="PF00903"/>
    </source>
</evidence>
<dbReference type="Gene3D" id="3.10.180.10">
    <property type="entry name" value="2,3-Dihydroxybiphenyl 1,2-Dioxygenase, domain 1"/>
    <property type="match status" value="1"/>
</dbReference>